<dbReference type="Pfam" id="PF00480">
    <property type="entry name" value="ROK"/>
    <property type="match status" value="1"/>
</dbReference>
<dbReference type="SUPFAM" id="SSF53067">
    <property type="entry name" value="Actin-like ATPase domain"/>
    <property type="match status" value="1"/>
</dbReference>
<protein>
    <submittedName>
        <fullName evidence="1">ROK family protein</fullName>
    </submittedName>
</protein>
<dbReference type="PANTHER" id="PTHR18964">
    <property type="entry name" value="ROK (REPRESSOR, ORF, KINASE) FAMILY"/>
    <property type="match status" value="1"/>
</dbReference>
<sequence>MSYYAGIDLGATNLRAVVGDPAGESLAIRRRRTPQGPSGIDVTEAVLETLRDACIETGIEPASIDAAAIGSIGPFDLANGAVVDPANLPDTIDRIPLTGPVERLVETDRVALHNDATAGVIGERFYADRNPDDMCYVTVSSGIGAGICCDGSVLSGWDGNAGEIGHIVVDPAGLLRCGCGRPGHWEAYCSGDGIPAYARAIADREPGVETSLPLESDDLDAERVFDATGSDPLADLVVDRVADWNVVGIATLVHAVAPMVVSIGGAVATNNPGAVVEPIRERLGSAVISNVPEVRVTALGDDVVLRGALASAITGGTGDVSERTQTG</sequence>
<dbReference type="InterPro" id="IPR043129">
    <property type="entry name" value="ATPase_NBD"/>
</dbReference>
<dbReference type="RefSeq" id="WP_256530533.1">
    <property type="nucleotide sequence ID" value="NZ_CP101824.1"/>
</dbReference>
<dbReference type="GeneID" id="73903216"/>
<comment type="caution">
    <text evidence="1">The sequence shown here is derived from an EMBL/GenBank/DDBJ whole genome shotgun (WGS) entry which is preliminary data.</text>
</comment>
<gene>
    <name evidence="1" type="ORF">ACFOUR_05560</name>
</gene>
<dbReference type="EMBL" id="JBHSAQ010000002">
    <property type="protein sequence ID" value="MFC3957841.1"/>
    <property type="molecule type" value="Genomic_DNA"/>
</dbReference>
<dbReference type="PANTHER" id="PTHR18964:SF149">
    <property type="entry name" value="BIFUNCTIONAL UDP-N-ACETYLGLUCOSAMINE 2-EPIMERASE_N-ACETYLMANNOSAMINE KINASE"/>
    <property type="match status" value="1"/>
</dbReference>
<evidence type="ECO:0000313" key="2">
    <source>
        <dbReference type="Proteomes" id="UP001595846"/>
    </source>
</evidence>
<reference evidence="1 2" key="1">
    <citation type="journal article" date="2019" name="Int. J. Syst. Evol. Microbiol.">
        <title>The Global Catalogue of Microorganisms (GCM) 10K type strain sequencing project: providing services to taxonomists for standard genome sequencing and annotation.</title>
        <authorList>
            <consortium name="The Broad Institute Genomics Platform"/>
            <consortium name="The Broad Institute Genome Sequencing Center for Infectious Disease"/>
            <person name="Wu L."/>
            <person name="Ma J."/>
        </authorList>
    </citation>
    <scope>NUCLEOTIDE SEQUENCE [LARGE SCALE GENOMIC DNA]</scope>
    <source>
        <strain evidence="1 2">IBRC-M 10256</strain>
    </source>
</reference>
<dbReference type="AlphaFoldDB" id="A0ABD5NLD8"/>
<name>A0ABD5NLD8_9EURY</name>
<organism evidence="1 2">
    <name type="scientific">Halovivax cerinus</name>
    <dbReference type="NCBI Taxonomy" id="1487865"/>
    <lineage>
        <taxon>Archaea</taxon>
        <taxon>Methanobacteriati</taxon>
        <taxon>Methanobacteriota</taxon>
        <taxon>Stenosarchaea group</taxon>
        <taxon>Halobacteria</taxon>
        <taxon>Halobacteriales</taxon>
        <taxon>Natrialbaceae</taxon>
        <taxon>Halovivax</taxon>
    </lineage>
</organism>
<dbReference type="InterPro" id="IPR000600">
    <property type="entry name" value="ROK"/>
</dbReference>
<proteinExistence type="predicted"/>
<accession>A0ABD5NLD8</accession>
<evidence type="ECO:0000313" key="1">
    <source>
        <dbReference type="EMBL" id="MFC3957841.1"/>
    </source>
</evidence>
<keyword evidence="2" id="KW-1185">Reference proteome</keyword>
<dbReference type="Gene3D" id="3.30.420.40">
    <property type="match status" value="2"/>
</dbReference>
<dbReference type="Proteomes" id="UP001595846">
    <property type="component" value="Unassembled WGS sequence"/>
</dbReference>
<dbReference type="InterPro" id="IPR049874">
    <property type="entry name" value="ROK_cs"/>
</dbReference>
<dbReference type="PROSITE" id="PS01125">
    <property type="entry name" value="ROK"/>
    <property type="match status" value="1"/>
</dbReference>